<feature type="domain" description="Restriction endonuclease type IV Mrr" evidence="1">
    <location>
        <begin position="359"/>
        <end position="464"/>
    </location>
</feature>
<sequence>MTQPRSRRPYGTGQGIAESFEAWWARDNDPAQFIQNGIVALDASTLLHMYRVTPATRDQVLGLFRELRERIWIPHQAALEFHRNRTSVVTTRTGQFRETRRILEQSGSNAAAELQKAIDKLVTLRQANMTRRDWEPSTHGLTLEDFKRRLRGVMDPALLELRELESEHDLGPADMQAQDRVLTALDEITQGRIGPTYSQSQIAELVREAMEFRYPNRIPPGYEDAAKKSTPYLAAGDYILWRQLIDFASENLHRRPVTLITVDAKEDWWVLDNRRRPETARPELRQEFYDNTSSKLMLMTLSDFLAAVESRLPGRVSPETVEEVRSSEVKVDTADKLKEILGSDPRALPEKPDLLALPISKFESLVVLLLQAMQIGDVVRIANSGFDMVLVYHQNSDDTTLVQIKRYSRVVGTEPIFALIGAMDAAGANRGKFITTSRFTSHARLNATSSGIELIEGQDLLRLLQIYLGVDAVISVDRLAEEDQEKPY</sequence>
<dbReference type="PANTHER" id="PTHR30015:SF7">
    <property type="entry name" value="TYPE IV METHYL-DIRECTED RESTRICTION ENZYME ECOKMRR"/>
    <property type="match status" value="1"/>
</dbReference>
<organism evidence="3 4">
    <name type="scientific">Micromonospora qiuiae</name>
    <dbReference type="NCBI Taxonomy" id="502268"/>
    <lineage>
        <taxon>Bacteria</taxon>
        <taxon>Bacillati</taxon>
        <taxon>Actinomycetota</taxon>
        <taxon>Actinomycetes</taxon>
        <taxon>Micromonosporales</taxon>
        <taxon>Micromonosporaceae</taxon>
        <taxon>Micromonospora</taxon>
    </lineage>
</organism>
<gene>
    <name evidence="3" type="ORF">Vqi01_59480</name>
</gene>
<dbReference type="Pfam" id="PF18476">
    <property type="entry name" value="PIN_8"/>
    <property type="match status" value="1"/>
</dbReference>
<dbReference type="PANTHER" id="PTHR30015">
    <property type="entry name" value="MRR RESTRICTION SYSTEM PROTEIN"/>
    <property type="match status" value="1"/>
</dbReference>
<evidence type="ECO:0000313" key="4">
    <source>
        <dbReference type="Proteomes" id="UP000653076"/>
    </source>
</evidence>
<evidence type="ECO:0000259" key="1">
    <source>
        <dbReference type="Pfam" id="PF04471"/>
    </source>
</evidence>
<dbReference type="RefSeq" id="WP_204038481.1">
    <property type="nucleotide sequence ID" value="NZ_BOPC01000150.1"/>
</dbReference>
<evidence type="ECO:0000313" key="3">
    <source>
        <dbReference type="EMBL" id="GIJ30786.1"/>
    </source>
</evidence>
<keyword evidence="4" id="KW-1185">Reference proteome</keyword>
<dbReference type="Proteomes" id="UP000653076">
    <property type="component" value="Unassembled WGS sequence"/>
</dbReference>
<dbReference type="SUPFAM" id="SSF52980">
    <property type="entry name" value="Restriction endonuclease-like"/>
    <property type="match status" value="1"/>
</dbReference>
<protein>
    <recommendedName>
        <fullName evidence="5">Restriction endonuclease</fullName>
    </recommendedName>
</protein>
<feature type="domain" description="PIN like" evidence="2">
    <location>
        <begin position="38"/>
        <end position="284"/>
    </location>
</feature>
<accession>A0ABQ4JK05</accession>
<comment type="caution">
    <text evidence="3">The sequence shown here is derived from an EMBL/GenBank/DDBJ whole genome shotgun (WGS) entry which is preliminary data.</text>
</comment>
<dbReference type="InterPro" id="IPR041578">
    <property type="entry name" value="PIN_8"/>
</dbReference>
<name>A0ABQ4JK05_9ACTN</name>
<dbReference type="InterPro" id="IPR011335">
    <property type="entry name" value="Restrct_endonuc-II-like"/>
</dbReference>
<dbReference type="Gene3D" id="3.40.1350.10">
    <property type="match status" value="1"/>
</dbReference>
<dbReference type="InterPro" id="IPR052906">
    <property type="entry name" value="Type_IV_Methyl-Rstrct_Enzyme"/>
</dbReference>
<dbReference type="EMBL" id="BOPC01000150">
    <property type="protein sequence ID" value="GIJ30786.1"/>
    <property type="molecule type" value="Genomic_DNA"/>
</dbReference>
<dbReference type="Pfam" id="PF04471">
    <property type="entry name" value="Mrr_cat"/>
    <property type="match status" value="1"/>
</dbReference>
<evidence type="ECO:0000259" key="2">
    <source>
        <dbReference type="Pfam" id="PF18476"/>
    </source>
</evidence>
<dbReference type="InterPro" id="IPR007560">
    <property type="entry name" value="Restrct_endonuc_IV_Mrr"/>
</dbReference>
<proteinExistence type="predicted"/>
<dbReference type="InterPro" id="IPR011856">
    <property type="entry name" value="tRNA_endonuc-like_dom_sf"/>
</dbReference>
<reference evidence="3 4" key="1">
    <citation type="submission" date="2021-01" db="EMBL/GenBank/DDBJ databases">
        <title>Whole genome shotgun sequence of Verrucosispora qiuiae NBRC 106684.</title>
        <authorList>
            <person name="Komaki H."/>
            <person name="Tamura T."/>
        </authorList>
    </citation>
    <scope>NUCLEOTIDE SEQUENCE [LARGE SCALE GENOMIC DNA]</scope>
    <source>
        <strain evidence="3 4">NBRC 106684</strain>
    </source>
</reference>
<evidence type="ECO:0008006" key="5">
    <source>
        <dbReference type="Google" id="ProtNLM"/>
    </source>
</evidence>